<dbReference type="InterPro" id="IPR036249">
    <property type="entry name" value="Thioredoxin-like_sf"/>
</dbReference>
<dbReference type="Pfam" id="PF00085">
    <property type="entry name" value="Thioredoxin"/>
    <property type="match status" value="2"/>
</dbReference>
<organism evidence="5 6">
    <name type="scientific">Diutina rugosa</name>
    <name type="common">Yeast</name>
    <name type="synonym">Candida rugosa</name>
    <dbReference type="NCBI Taxonomy" id="5481"/>
    <lineage>
        <taxon>Eukaryota</taxon>
        <taxon>Fungi</taxon>
        <taxon>Dikarya</taxon>
        <taxon>Ascomycota</taxon>
        <taxon>Saccharomycotina</taxon>
        <taxon>Pichiomycetes</taxon>
        <taxon>Debaryomycetaceae</taxon>
        <taxon>Diutina</taxon>
    </lineage>
</organism>
<dbReference type="GO" id="GO:0005783">
    <property type="term" value="C:endoplasmic reticulum"/>
    <property type="evidence" value="ECO:0007669"/>
    <property type="project" value="TreeGrafter"/>
</dbReference>
<gene>
    <name evidence="5" type="ORF">DIURU_004551</name>
</gene>
<feature type="domain" description="Thioredoxin" evidence="4">
    <location>
        <begin position="8"/>
        <end position="127"/>
    </location>
</feature>
<name>A0A642UNL2_DIURU</name>
<dbReference type="GO" id="GO:0006457">
    <property type="term" value="P:protein folding"/>
    <property type="evidence" value="ECO:0007669"/>
    <property type="project" value="TreeGrafter"/>
</dbReference>
<dbReference type="RefSeq" id="XP_034010632.1">
    <property type="nucleotide sequence ID" value="XM_034157437.1"/>
</dbReference>
<dbReference type="Proteomes" id="UP000449547">
    <property type="component" value="Unassembled WGS sequence"/>
</dbReference>
<keyword evidence="6" id="KW-1185">Reference proteome</keyword>
<dbReference type="OrthoDB" id="10264505at2759"/>
<dbReference type="InterPro" id="IPR051063">
    <property type="entry name" value="PDI"/>
</dbReference>
<evidence type="ECO:0000256" key="1">
    <source>
        <dbReference type="ARBA" id="ARBA00006347"/>
    </source>
</evidence>
<dbReference type="PANTHER" id="PTHR45672:SF3">
    <property type="entry name" value="THIOREDOXIN DOMAIN-CONTAINING PROTEIN 5"/>
    <property type="match status" value="1"/>
</dbReference>
<feature type="signal peptide" evidence="3">
    <location>
        <begin position="1"/>
        <end position="16"/>
    </location>
</feature>
<accession>A0A642UNL2</accession>
<keyword evidence="2 3" id="KW-0732">Signal</keyword>
<sequence length="367" mass="41288">MLFVWWLVALVACYSGSRVVEVNDKNFEEVVLNSPDHVLVDFYADWCRHCKKLAPEIDKVADMFAEHDNVVIAKVNGDKDGKRWAKKYVKLGYPTVLYVGPNNKESIEFEGDRVAQSLSNFVQQLSGIRLGDVEPQAPVAEDDSIEIDVKGADDDAEAHEVVELDDLTFNDFVEGKNSVVLFSAGWCKSCDQFYPVWNSLTQVYRNEPVQFGKVDMESPRIRLLREKFTIDKIPSVVFMGSWGASVYNGKRELGSLVDTVNEAFGLHRDVSGELKDGAGVVEEWSNLLSEGKLAELLEATKGDMSFSARYYRVLATAKYNGKTFKSELNRVSSVLENNKDKIKPALAESLLRRRNILQSLKCKCMSE</sequence>
<evidence type="ECO:0000313" key="5">
    <source>
        <dbReference type="EMBL" id="KAA8898707.1"/>
    </source>
</evidence>
<dbReference type="Gene3D" id="3.40.30.10">
    <property type="entry name" value="Glutaredoxin"/>
    <property type="match status" value="2"/>
</dbReference>
<feature type="chain" id="PRO_5024834480" description="Thioredoxin domain-containing protein" evidence="3">
    <location>
        <begin position="17"/>
        <end position="367"/>
    </location>
</feature>
<evidence type="ECO:0000256" key="3">
    <source>
        <dbReference type="SAM" id="SignalP"/>
    </source>
</evidence>
<feature type="domain" description="Thioredoxin" evidence="4">
    <location>
        <begin position="128"/>
        <end position="289"/>
    </location>
</feature>
<dbReference type="InterPro" id="IPR036356">
    <property type="entry name" value="ERp29_C_sf"/>
</dbReference>
<comment type="caution">
    <text evidence="5">The sequence shown here is derived from an EMBL/GenBank/DDBJ whole genome shotgun (WGS) entry which is preliminary data.</text>
</comment>
<comment type="similarity">
    <text evidence="1">Belongs to the protein disulfide isomerase family.</text>
</comment>
<dbReference type="PANTHER" id="PTHR45672">
    <property type="entry name" value="PROTEIN DISULFIDE-ISOMERASE C17H9.14C-RELATED"/>
    <property type="match status" value="1"/>
</dbReference>
<protein>
    <recommendedName>
        <fullName evidence="4">Thioredoxin domain-containing protein</fullName>
    </recommendedName>
</protein>
<dbReference type="GO" id="GO:0003756">
    <property type="term" value="F:protein disulfide isomerase activity"/>
    <property type="evidence" value="ECO:0007669"/>
    <property type="project" value="TreeGrafter"/>
</dbReference>
<dbReference type="PROSITE" id="PS51352">
    <property type="entry name" value="THIOREDOXIN_2"/>
    <property type="match status" value="2"/>
</dbReference>
<dbReference type="SUPFAM" id="SSF47933">
    <property type="entry name" value="ERP29 C domain-like"/>
    <property type="match status" value="1"/>
</dbReference>
<dbReference type="InterPro" id="IPR013766">
    <property type="entry name" value="Thioredoxin_domain"/>
</dbReference>
<evidence type="ECO:0000259" key="4">
    <source>
        <dbReference type="PROSITE" id="PS51352"/>
    </source>
</evidence>
<dbReference type="AlphaFoldDB" id="A0A642UNL2"/>
<reference evidence="5 6" key="1">
    <citation type="submission" date="2019-07" db="EMBL/GenBank/DDBJ databases">
        <title>Genome assembly of two rare yeast pathogens: Diutina rugosa and Trichomonascus ciferrii.</title>
        <authorList>
            <person name="Mixao V."/>
            <person name="Saus E."/>
            <person name="Hansen A."/>
            <person name="Lass-Flor C."/>
            <person name="Gabaldon T."/>
        </authorList>
    </citation>
    <scope>NUCLEOTIDE SEQUENCE [LARGE SCALE GENOMIC DNA]</scope>
    <source>
        <strain evidence="5 6">CBS 613</strain>
    </source>
</reference>
<evidence type="ECO:0000313" key="6">
    <source>
        <dbReference type="Proteomes" id="UP000449547"/>
    </source>
</evidence>
<dbReference type="SUPFAM" id="SSF52833">
    <property type="entry name" value="Thioredoxin-like"/>
    <property type="match status" value="2"/>
</dbReference>
<proteinExistence type="inferred from homology"/>
<dbReference type="EMBL" id="SWFT01000137">
    <property type="protein sequence ID" value="KAA8898707.1"/>
    <property type="molecule type" value="Genomic_DNA"/>
</dbReference>
<dbReference type="OMA" id="WCRHCKK"/>
<evidence type="ECO:0000256" key="2">
    <source>
        <dbReference type="ARBA" id="ARBA00022729"/>
    </source>
</evidence>
<dbReference type="GeneID" id="54783202"/>
<dbReference type="VEuPathDB" id="FungiDB:DIURU_004551"/>